<dbReference type="KEGG" id="caua:113040764"/>
<reference evidence="2" key="1">
    <citation type="submission" date="2025-08" db="UniProtKB">
        <authorList>
            <consortium name="RefSeq"/>
        </authorList>
    </citation>
    <scope>IDENTIFICATION</scope>
    <source>
        <strain evidence="2">Wakin</strain>
        <tissue evidence="2">Muscle</tissue>
    </source>
</reference>
<dbReference type="GeneID" id="113040764"/>
<dbReference type="RefSeq" id="XP_026054805.1">
    <property type="nucleotide sequence ID" value="XM_026199020.1"/>
</dbReference>
<sequence>MSLYEPDPSSLRDNQDGLFVFLTFEDGYTAKIFNLCDILNKDDKPIACFRDLTPGEEVLARWSDNKFYKATVDFTADKTVDTKKATKKDMKKRDAAAQRFYNLPFLPQAGQSTSAQDHLNTVEKLVEEKAKLHDVLCGISGEHLEAFRSFLDKVEQIQPQAGVWAPKGRSRQQELYPGSGLFLSSTHLAAIHATAKKDCLRLFHLLFDEFFTAEECQNAVAFGKHGKVPDGKRVLDKFKVNAILSKYVAHVVVNNLWKKL</sequence>
<keyword evidence="1" id="KW-1185">Reference proteome</keyword>
<name>A0A6P6J3Q1_CARAU</name>
<dbReference type="Proteomes" id="UP000515129">
    <property type="component" value="Chromosome 22"/>
</dbReference>
<dbReference type="AlphaFoldDB" id="A0A6P6J3Q1"/>
<evidence type="ECO:0000313" key="2">
    <source>
        <dbReference type="RefSeq" id="XP_026054805.1"/>
    </source>
</evidence>
<organism evidence="1 2">
    <name type="scientific">Carassius auratus</name>
    <name type="common">Goldfish</name>
    <dbReference type="NCBI Taxonomy" id="7957"/>
    <lineage>
        <taxon>Eukaryota</taxon>
        <taxon>Metazoa</taxon>
        <taxon>Chordata</taxon>
        <taxon>Craniata</taxon>
        <taxon>Vertebrata</taxon>
        <taxon>Euteleostomi</taxon>
        <taxon>Actinopterygii</taxon>
        <taxon>Neopterygii</taxon>
        <taxon>Teleostei</taxon>
        <taxon>Ostariophysi</taxon>
        <taxon>Cypriniformes</taxon>
        <taxon>Cyprinidae</taxon>
        <taxon>Cyprininae</taxon>
        <taxon>Carassius</taxon>
    </lineage>
</organism>
<dbReference type="Gene3D" id="2.30.30.140">
    <property type="match status" value="1"/>
</dbReference>
<accession>A0A6P6J3Q1</accession>
<protein>
    <submittedName>
        <fullName evidence="2">Uncharacterized protein LOC113040764</fullName>
    </submittedName>
</protein>
<evidence type="ECO:0000313" key="1">
    <source>
        <dbReference type="Proteomes" id="UP000515129"/>
    </source>
</evidence>
<proteinExistence type="predicted"/>
<dbReference type="OrthoDB" id="8890632at2759"/>
<gene>
    <name evidence="2" type="primary">LOC113040764</name>
</gene>